<dbReference type="SUPFAM" id="SSF47384">
    <property type="entry name" value="Homodimeric domain of signal transducing histidine kinase"/>
    <property type="match status" value="1"/>
</dbReference>
<sequence length="499" mass="56498">MLPVSVHKRAYLIITMIVSLPMLIWTYNNASRTHRLLLYEKEVQLAKIVSALAQRLPQSFEEILRQENVFSGTNEDKLRALNRQLQPIVTEVAAWYPGHNLGYYSPELKVVAVWPWDNSFLGVKASDSSLVVYETSRMETAYLNKSTIPGEGPLLAVTYPLHNNGKIVGHVWADIKTEDIESEFYFLLFRNLGIICAIWLAVLMTIKWTFTKLDKSLVNFVMQVKSGDFDRVKLQEFPQLVPVLDTVSTLRQHLANEFERREKVKEEMIKLDRLNLVSRMAAGVAHEIRNPMTVVMGFIQMMSNKADAKWRERALVILEELKHINMIVTDFLSLARNKRVDKQLMQLNQIIEAMAPLIYAESENRGIFVSLSLKNALPIVNLDGKEIVQLISNLTRNALEAMEQGGTFEISTLDHCGVIELCIRDNGCGISDEHLDKIFDPFYTTKDQATGLGLAVCKSIVDRHGGDIRIESNLGRGTTVIVSFRAADSQENEGRDMCG</sequence>
<dbReference type="PANTHER" id="PTHR43065:SF46">
    <property type="entry name" value="C4-DICARBOXYLATE TRANSPORT SENSOR PROTEIN DCTB"/>
    <property type="match status" value="1"/>
</dbReference>
<dbReference type="EC" id="2.7.13.3" evidence="2"/>
<feature type="domain" description="Histidine kinase" evidence="10">
    <location>
        <begin position="283"/>
        <end position="488"/>
    </location>
</feature>
<keyword evidence="5" id="KW-0547">Nucleotide-binding</keyword>
<keyword evidence="3" id="KW-0597">Phosphoprotein</keyword>
<dbReference type="STRING" id="112901.SAMN04488500_118118"/>
<evidence type="ECO:0000256" key="3">
    <source>
        <dbReference type="ARBA" id="ARBA00022553"/>
    </source>
</evidence>
<evidence type="ECO:0000256" key="7">
    <source>
        <dbReference type="ARBA" id="ARBA00022840"/>
    </source>
</evidence>
<evidence type="ECO:0000256" key="5">
    <source>
        <dbReference type="ARBA" id="ARBA00022741"/>
    </source>
</evidence>
<keyword evidence="6 11" id="KW-0418">Kinase</keyword>
<protein>
    <recommendedName>
        <fullName evidence="2">histidine kinase</fullName>
        <ecNumber evidence="2">2.7.13.3</ecNumber>
    </recommendedName>
</protein>
<feature type="transmembrane region" description="Helical" evidence="9">
    <location>
        <begin position="184"/>
        <end position="206"/>
    </location>
</feature>
<comment type="catalytic activity">
    <reaction evidence="1">
        <text>ATP + protein L-histidine = ADP + protein N-phospho-L-histidine.</text>
        <dbReference type="EC" id="2.7.13.3"/>
    </reaction>
</comment>
<dbReference type="PANTHER" id="PTHR43065">
    <property type="entry name" value="SENSOR HISTIDINE KINASE"/>
    <property type="match status" value="1"/>
</dbReference>
<dbReference type="SUPFAM" id="SSF55874">
    <property type="entry name" value="ATPase domain of HSP90 chaperone/DNA topoisomerase II/histidine kinase"/>
    <property type="match status" value="1"/>
</dbReference>
<keyword evidence="7" id="KW-0067">ATP-binding</keyword>
<dbReference type="RefSeq" id="WP_084577377.1">
    <property type="nucleotide sequence ID" value="NZ_CP155572.1"/>
</dbReference>
<dbReference type="InterPro" id="IPR036890">
    <property type="entry name" value="HATPase_C_sf"/>
</dbReference>
<accession>A0A1W2DX69</accession>
<keyword evidence="9" id="KW-1133">Transmembrane helix</keyword>
<dbReference type="InterPro" id="IPR036097">
    <property type="entry name" value="HisK_dim/P_sf"/>
</dbReference>
<proteinExistence type="predicted"/>
<evidence type="ECO:0000256" key="1">
    <source>
        <dbReference type="ARBA" id="ARBA00000085"/>
    </source>
</evidence>
<evidence type="ECO:0000256" key="8">
    <source>
        <dbReference type="ARBA" id="ARBA00023012"/>
    </source>
</evidence>
<dbReference type="Gene3D" id="3.30.565.10">
    <property type="entry name" value="Histidine kinase-like ATPase, C-terminal domain"/>
    <property type="match status" value="1"/>
</dbReference>
<dbReference type="Proteomes" id="UP000192738">
    <property type="component" value="Unassembled WGS sequence"/>
</dbReference>
<dbReference type="GO" id="GO:0005524">
    <property type="term" value="F:ATP binding"/>
    <property type="evidence" value="ECO:0007669"/>
    <property type="project" value="UniProtKB-KW"/>
</dbReference>
<dbReference type="InterPro" id="IPR005467">
    <property type="entry name" value="His_kinase_dom"/>
</dbReference>
<gene>
    <name evidence="11" type="ORF">SAMN04488500_118118</name>
</gene>
<evidence type="ECO:0000259" key="10">
    <source>
        <dbReference type="PROSITE" id="PS50109"/>
    </source>
</evidence>
<dbReference type="EMBL" id="FWXI01000018">
    <property type="protein sequence ID" value="SMD01666.1"/>
    <property type="molecule type" value="Genomic_DNA"/>
</dbReference>
<dbReference type="Pfam" id="PF00512">
    <property type="entry name" value="HisKA"/>
    <property type="match status" value="1"/>
</dbReference>
<evidence type="ECO:0000256" key="6">
    <source>
        <dbReference type="ARBA" id="ARBA00022777"/>
    </source>
</evidence>
<dbReference type="GO" id="GO:0000155">
    <property type="term" value="F:phosphorelay sensor kinase activity"/>
    <property type="evidence" value="ECO:0007669"/>
    <property type="project" value="InterPro"/>
</dbReference>
<dbReference type="SMART" id="SM00388">
    <property type="entry name" value="HisKA"/>
    <property type="match status" value="1"/>
</dbReference>
<keyword evidence="8" id="KW-0902">Two-component regulatory system</keyword>
<evidence type="ECO:0000313" key="12">
    <source>
        <dbReference type="Proteomes" id="UP000192738"/>
    </source>
</evidence>
<keyword evidence="12" id="KW-1185">Reference proteome</keyword>
<dbReference type="OrthoDB" id="9806130at2"/>
<dbReference type="SMART" id="SM00387">
    <property type="entry name" value="HATPase_c"/>
    <property type="match status" value="1"/>
</dbReference>
<name>A0A1W2DX69_9FIRM</name>
<dbReference type="PRINTS" id="PR00344">
    <property type="entry name" value="BCTRLSENSOR"/>
</dbReference>
<keyword evidence="9" id="KW-0472">Membrane</keyword>
<evidence type="ECO:0000313" key="11">
    <source>
        <dbReference type="EMBL" id="SMD01666.1"/>
    </source>
</evidence>
<keyword evidence="9" id="KW-0812">Transmembrane</keyword>
<keyword evidence="4" id="KW-0808">Transferase</keyword>
<feature type="transmembrane region" description="Helical" evidence="9">
    <location>
        <begin position="9"/>
        <end position="27"/>
    </location>
</feature>
<dbReference type="Gene3D" id="1.10.287.130">
    <property type="match status" value="1"/>
</dbReference>
<dbReference type="AlphaFoldDB" id="A0A1W2DX69"/>
<dbReference type="InterPro" id="IPR003594">
    <property type="entry name" value="HATPase_dom"/>
</dbReference>
<dbReference type="InterPro" id="IPR003661">
    <property type="entry name" value="HisK_dim/P_dom"/>
</dbReference>
<dbReference type="CDD" id="cd00082">
    <property type="entry name" value="HisKA"/>
    <property type="match status" value="1"/>
</dbReference>
<evidence type="ECO:0000256" key="9">
    <source>
        <dbReference type="SAM" id="Phobius"/>
    </source>
</evidence>
<organism evidence="11 12">
    <name type="scientific">Sporomusa malonica</name>
    <dbReference type="NCBI Taxonomy" id="112901"/>
    <lineage>
        <taxon>Bacteria</taxon>
        <taxon>Bacillati</taxon>
        <taxon>Bacillota</taxon>
        <taxon>Negativicutes</taxon>
        <taxon>Selenomonadales</taxon>
        <taxon>Sporomusaceae</taxon>
        <taxon>Sporomusa</taxon>
    </lineage>
</organism>
<dbReference type="CDD" id="cd00075">
    <property type="entry name" value="HATPase"/>
    <property type="match status" value="1"/>
</dbReference>
<reference evidence="11 12" key="1">
    <citation type="submission" date="2017-04" db="EMBL/GenBank/DDBJ databases">
        <authorList>
            <person name="Afonso C.L."/>
            <person name="Miller P.J."/>
            <person name="Scott M.A."/>
            <person name="Spackman E."/>
            <person name="Goraichik I."/>
            <person name="Dimitrov K.M."/>
            <person name="Suarez D.L."/>
            <person name="Swayne D.E."/>
        </authorList>
    </citation>
    <scope>NUCLEOTIDE SEQUENCE [LARGE SCALE GENOMIC DNA]</scope>
    <source>
        <strain evidence="11 12">DSM 5090</strain>
    </source>
</reference>
<evidence type="ECO:0000256" key="4">
    <source>
        <dbReference type="ARBA" id="ARBA00022679"/>
    </source>
</evidence>
<dbReference type="PROSITE" id="PS50109">
    <property type="entry name" value="HIS_KIN"/>
    <property type="match status" value="1"/>
</dbReference>
<dbReference type="InterPro" id="IPR004358">
    <property type="entry name" value="Sig_transdc_His_kin-like_C"/>
</dbReference>
<dbReference type="Pfam" id="PF02518">
    <property type="entry name" value="HATPase_c"/>
    <property type="match status" value="1"/>
</dbReference>
<evidence type="ECO:0000256" key="2">
    <source>
        <dbReference type="ARBA" id="ARBA00012438"/>
    </source>
</evidence>